<evidence type="ECO:0000313" key="9">
    <source>
        <dbReference type="Proteomes" id="UP000742786"/>
    </source>
</evidence>
<gene>
    <name evidence="8" type="ORF">GTOL_10094</name>
</gene>
<keyword evidence="1 5" id="KW-0597">Phosphoprotein</keyword>
<dbReference type="GO" id="GO:0003677">
    <property type="term" value="F:DNA binding"/>
    <property type="evidence" value="ECO:0007669"/>
    <property type="project" value="UniProtKB-KW"/>
</dbReference>
<dbReference type="PANTHER" id="PTHR43214:SF41">
    <property type="entry name" value="NITRATE_NITRITE RESPONSE REGULATOR PROTEIN NARP"/>
    <property type="match status" value="1"/>
</dbReference>
<keyword evidence="2" id="KW-0805">Transcription regulation</keyword>
<dbReference type="RefSeq" id="WP_220634311.1">
    <property type="nucleotide sequence ID" value="NZ_CAJQUM010000001.1"/>
</dbReference>
<reference evidence="8" key="1">
    <citation type="submission" date="2021-04" db="EMBL/GenBank/DDBJ databases">
        <authorList>
            <person name="Hornung B."/>
        </authorList>
    </citation>
    <scope>NUCLEOTIDE SEQUENCE</scope>
    <source>
        <strain evidence="8">G5G6</strain>
    </source>
</reference>
<evidence type="ECO:0000259" key="6">
    <source>
        <dbReference type="PROSITE" id="PS50043"/>
    </source>
</evidence>
<evidence type="ECO:0000256" key="3">
    <source>
        <dbReference type="ARBA" id="ARBA00023125"/>
    </source>
</evidence>
<dbReference type="PANTHER" id="PTHR43214">
    <property type="entry name" value="TWO-COMPONENT RESPONSE REGULATOR"/>
    <property type="match status" value="1"/>
</dbReference>
<dbReference type="AlphaFoldDB" id="A0A916J4A6"/>
<dbReference type="InterPro" id="IPR016032">
    <property type="entry name" value="Sig_transdc_resp-reg_C-effctor"/>
</dbReference>
<dbReference type="EMBL" id="CAJQUM010000001">
    <property type="protein sequence ID" value="CAG4882212.1"/>
    <property type="molecule type" value="Genomic_DNA"/>
</dbReference>
<evidence type="ECO:0000313" key="8">
    <source>
        <dbReference type="EMBL" id="CAG4882212.1"/>
    </source>
</evidence>
<dbReference type="PROSITE" id="PS50110">
    <property type="entry name" value="RESPONSE_REGULATORY"/>
    <property type="match status" value="1"/>
</dbReference>
<evidence type="ECO:0000256" key="4">
    <source>
        <dbReference type="ARBA" id="ARBA00023163"/>
    </source>
</evidence>
<feature type="domain" description="Response regulatory" evidence="7">
    <location>
        <begin position="5"/>
        <end position="121"/>
    </location>
</feature>
<dbReference type="InterPro" id="IPR039420">
    <property type="entry name" value="WalR-like"/>
</dbReference>
<dbReference type="SMART" id="SM00421">
    <property type="entry name" value="HTH_LUXR"/>
    <property type="match status" value="1"/>
</dbReference>
<dbReference type="InterPro" id="IPR011006">
    <property type="entry name" value="CheY-like_superfamily"/>
</dbReference>
<feature type="domain" description="HTH luxR-type" evidence="6">
    <location>
        <begin position="144"/>
        <end position="209"/>
    </location>
</feature>
<protein>
    <submittedName>
        <fullName evidence="8">DNA-binding response regulator</fullName>
    </submittedName>
</protein>
<dbReference type="CDD" id="cd17535">
    <property type="entry name" value="REC_NarL-like"/>
    <property type="match status" value="1"/>
</dbReference>
<dbReference type="InterPro" id="IPR000792">
    <property type="entry name" value="Tscrpt_reg_LuxR_C"/>
</dbReference>
<evidence type="ECO:0000256" key="2">
    <source>
        <dbReference type="ARBA" id="ARBA00023015"/>
    </source>
</evidence>
<dbReference type="GO" id="GO:0006355">
    <property type="term" value="P:regulation of DNA-templated transcription"/>
    <property type="evidence" value="ECO:0007669"/>
    <property type="project" value="InterPro"/>
</dbReference>
<evidence type="ECO:0000259" key="7">
    <source>
        <dbReference type="PROSITE" id="PS50110"/>
    </source>
</evidence>
<evidence type="ECO:0000256" key="1">
    <source>
        <dbReference type="ARBA" id="ARBA00022553"/>
    </source>
</evidence>
<evidence type="ECO:0000256" key="5">
    <source>
        <dbReference type="PROSITE-ProRule" id="PRU00169"/>
    </source>
</evidence>
<dbReference type="InterPro" id="IPR058245">
    <property type="entry name" value="NreC/VraR/RcsB-like_REC"/>
</dbReference>
<dbReference type="Gene3D" id="3.40.50.2300">
    <property type="match status" value="1"/>
</dbReference>
<dbReference type="GO" id="GO:0000160">
    <property type="term" value="P:phosphorelay signal transduction system"/>
    <property type="evidence" value="ECO:0007669"/>
    <property type="project" value="InterPro"/>
</dbReference>
<keyword evidence="4" id="KW-0804">Transcription</keyword>
<keyword evidence="9" id="KW-1185">Reference proteome</keyword>
<dbReference type="Pfam" id="PF00072">
    <property type="entry name" value="Response_reg"/>
    <property type="match status" value="1"/>
</dbReference>
<proteinExistence type="predicted"/>
<dbReference type="SUPFAM" id="SSF46894">
    <property type="entry name" value="C-terminal effector domain of the bipartite response regulators"/>
    <property type="match status" value="1"/>
</dbReference>
<name>A0A916J4A6_9PROT</name>
<dbReference type="SMART" id="SM00448">
    <property type="entry name" value="REC"/>
    <property type="match status" value="1"/>
</dbReference>
<organism evidence="8 9">
    <name type="scientific">Georgfuchsia toluolica</name>
    <dbReference type="NCBI Taxonomy" id="424218"/>
    <lineage>
        <taxon>Bacteria</taxon>
        <taxon>Pseudomonadati</taxon>
        <taxon>Pseudomonadota</taxon>
        <taxon>Betaproteobacteria</taxon>
        <taxon>Nitrosomonadales</taxon>
        <taxon>Sterolibacteriaceae</taxon>
        <taxon>Georgfuchsia</taxon>
    </lineage>
</organism>
<sequence length="217" mass="23976">MSKIKILLVDDHAILRQGLRQILLDSEDMEVAGEAENSAQAIRLAREHQFDVVVLDITLPDRNGIETLKLLRRDQPKLAVLILTMHSEKEFGVRALKAGASGYLTKHSAAEQLVNAVRTVAKGKKYIGAALAEELANSFGTESDQPLHETLSDREYQVLCMIASGTALSEMAAKLSLSPKTVSVYRARVMAKMKFRNNTEITHYAIKHQLVHCASTP</sequence>
<dbReference type="SUPFAM" id="SSF52172">
    <property type="entry name" value="CheY-like"/>
    <property type="match status" value="1"/>
</dbReference>
<accession>A0A916J4A6</accession>
<dbReference type="Pfam" id="PF00196">
    <property type="entry name" value="GerE"/>
    <property type="match status" value="1"/>
</dbReference>
<dbReference type="PRINTS" id="PR00038">
    <property type="entry name" value="HTHLUXR"/>
</dbReference>
<dbReference type="Proteomes" id="UP000742786">
    <property type="component" value="Unassembled WGS sequence"/>
</dbReference>
<feature type="modified residue" description="4-aspartylphosphate" evidence="5">
    <location>
        <position position="56"/>
    </location>
</feature>
<dbReference type="PROSITE" id="PS50043">
    <property type="entry name" value="HTH_LUXR_2"/>
    <property type="match status" value="1"/>
</dbReference>
<dbReference type="CDD" id="cd06170">
    <property type="entry name" value="LuxR_C_like"/>
    <property type="match status" value="1"/>
</dbReference>
<keyword evidence="3 8" id="KW-0238">DNA-binding</keyword>
<dbReference type="InterPro" id="IPR001789">
    <property type="entry name" value="Sig_transdc_resp-reg_receiver"/>
</dbReference>
<comment type="caution">
    <text evidence="8">The sequence shown here is derived from an EMBL/GenBank/DDBJ whole genome shotgun (WGS) entry which is preliminary data.</text>
</comment>